<dbReference type="Pfam" id="PF06750">
    <property type="entry name" value="A24_N_bact"/>
    <property type="match status" value="1"/>
</dbReference>
<evidence type="ECO:0000256" key="16">
    <source>
        <dbReference type="ARBA" id="ARBA00071870"/>
    </source>
</evidence>
<evidence type="ECO:0000313" key="22">
    <source>
        <dbReference type="EMBL" id="KPH62747.1"/>
    </source>
</evidence>
<dbReference type="GO" id="GO:0005886">
    <property type="term" value="C:plasma membrane"/>
    <property type="evidence" value="ECO:0007669"/>
    <property type="project" value="UniProtKB-SubCell"/>
</dbReference>
<evidence type="ECO:0000256" key="12">
    <source>
        <dbReference type="ARBA" id="ARBA00023136"/>
    </source>
</evidence>
<dbReference type="GO" id="GO:0006465">
    <property type="term" value="P:signal peptide processing"/>
    <property type="evidence" value="ECO:0007669"/>
    <property type="project" value="TreeGrafter"/>
</dbReference>
<keyword evidence="23" id="KW-1185">Reference proteome</keyword>
<feature type="transmembrane region" description="Helical" evidence="19">
    <location>
        <begin position="146"/>
        <end position="164"/>
    </location>
</feature>
<evidence type="ECO:0000256" key="9">
    <source>
        <dbReference type="ARBA" id="ARBA00022692"/>
    </source>
</evidence>
<keyword evidence="3" id="KW-1003">Cell membrane</keyword>
<evidence type="ECO:0000256" key="11">
    <source>
        <dbReference type="ARBA" id="ARBA00022989"/>
    </source>
</evidence>
<dbReference type="InterPro" id="IPR014032">
    <property type="entry name" value="Peptidase_A24A_bac"/>
</dbReference>
<dbReference type="Proteomes" id="UP000037848">
    <property type="component" value="Unassembled WGS sequence"/>
</dbReference>
<comment type="caution">
    <text evidence="22">The sequence shown here is derived from an EMBL/GenBank/DDBJ whole genome shotgun (WGS) entry which is preliminary data.</text>
</comment>
<dbReference type="AlphaFoldDB" id="A0A0N1ETE7"/>
<feature type="transmembrane region" description="Helical" evidence="19">
    <location>
        <begin position="275"/>
        <end position="291"/>
    </location>
</feature>
<evidence type="ECO:0000256" key="13">
    <source>
        <dbReference type="ARBA" id="ARBA00023268"/>
    </source>
</evidence>
<dbReference type="EMBL" id="LHPH01000012">
    <property type="protein sequence ID" value="KPH62747.1"/>
    <property type="molecule type" value="Genomic_DNA"/>
</dbReference>
<dbReference type="InterPro" id="IPR050882">
    <property type="entry name" value="Prepilin_peptidase/N-MTase"/>
</dbReference>
<dbReference type="Pfam" id="PF01478">
    <property type="entry name" value="Peptidase_A24"/>
    <property type="match status" value="1"/>
</dbReference>
<dbReference type="InterPro" id="IPR010627">
    <property type="entry name" value="Prepilin_pept_A24_N"/>
</dbReference>
<comment type="subcellular location">
    <subcellularLocation>
        <location evidence="1">Cell inner membrane</location>
        <topology evidence="1">Multi-pass membrane protein</topology>
    </subcellularLocation>
    <subcellularLocation>
        <location evidence="18">Cell membrane</location>
        <topology evidence="18">Multi-pass membrane protein</topology>
    </subcellularLocation>
</comment>
<dbReference type="PANTHER" id="PTHR30487">
    <property type="entry name" value="TYPE 4 PREPILIN-LIKE PROTEINS LEADER PEPTIDE-PROCESSING ENZYME"/>
    <property type="match status" value="1"/>
</dbReference>
<keyword evidence="6 18" id="KW-0645">Protease</keyword>
<evidence type="ECO:0000256" key="3">
    <source>
        <dbReference type="ARBA" id="ARBA00022475"/>
    </source>
</evidence>
<comment type="similarity">
    <text evidence="2 17">Belongs to the peptidase A24 family.</text>
</comment>
<keyword evidence="5 18" id="KW-0489">Methyltransferase</keyword>
<feature type="domain" description="Prepilin type IV endopeptidase peptidase" evidence="20">
    <location>
        <begin position="150"/>
        <end position="259"/>
    </location>
</feature>
<dbReference type="GO" id="GO:0004190">
    <property type="term" value="F:aspartic-type endopeptidase activity"/>
    <property type="evidence" value="ECO:0007669"/>
    <property type="project" value="UniProtKB-EC"/>
</dbReference>
<feature type="transmembrane region" description="Helical" evidence="19">
    <location>
        <begin position="197"/>
        <end position="218"/>
    </location>
</feature>
<feature type="transmembrane region" description="Helical" evidence="19">
    <location>
        <begin position="230"/>
        <end position="263"/>
    </location>
</feature>
<dbReference type="EC" id="3.4.23.43" evidence="15 18"/>
<dbReference type="PATRIC" id="fig|187330.3.peg.786"/>
<accession>A0A0N1ETE7</accession>
<comment type="catalytic activity">
    <reaction evidence="14 18">
        <text>Typically cleaves a -Gly-|-Phe- bond to release an N-terminal, basic peptide of 5-8 residues from type IV prepilin, and then N-methylates the new N-terminal amino group, the methyl donor being S-adenosyl-L-methionine.</text>
        <dbReference type="EC" id="3.4.23.43"/>
    </reaction>
</comment>
<keyword evidence="13 18" id="KW-0511">Multifunctional enzyme</keyword>
<dbReference type="OrthoDB" id="9789291at2"/>
<comment type="function">
    <text evidence="18">Plays an essential role in type IV pili and type II pseudopili formation by proteolytically removing the leader sequence from substrate proteins and subsequently monomethylating the alpha-amino group of the newly exposed N-terminal phenylalanine.</text>
</comment>
<protein>
    <recommendedName>
        <fullName evidence="16 18">Prepilin leader peptidase/N-methyltransferase</fullName>
        <ecNumber evidence="18">2.1.1.-</ecNumber>
        <ecNumber evidence="15 18">3.4.23.43</ecNumber>
    </recommendedName>
</protein>
<dbReference type="GO" id="GO:0008168">
    <property type="term" value="F:methyltransferase activity"/>
    <property type="evidence" value="ECO:0007669"/>
    <property type="project" value="UniProtKB-KW"/>
</dbReference>
<evidence type="ECO:0000256" key="1">
    <source>
        <dbReference type="ARBA" id="ARBA00004429"/>
    </source>
</evidence>
<dbReference type="GO" id="GO:0032259">
    <property type="term" value="P:methylation"/>
    <property type="evidence" value="ECO:0007669"/>
    <property type="project" value="UniProtKB-KW"/>
</dbReference>
<feature type="transmembrane region" description="Helical" evidence="19">
    <location>
        <begin position="120"/>
        <end position="140"/>
    </location>
</feature>
<gene>
    <name evidence="22" type="ORF">ADS77_11880</name>
</gene>
<evidence type="ECO:0000256" key="7">
    <source>
        <dbReference type="ARBA" id="ARBA00022679"/>
    </source>
</evidence>
<evidence type="ECO:0000256" key="2">
    <source>
        <dbReference type="ARBA" id="ARBA00005801"/>
    </source>
</evidence>
<keyword evidence="8" id="KW-0949">S-adenosyl-L-methionine</keyword>
<keyword evidence="9 18" id="KW-0812">Transmembrane</keyword>
<dbReference type="RefSeq" id="WP_054454587.1">
    <property type="nucleotide sequence ID" value="NZ_LHPH01000012.1"/>
</dbReference>
<evidence type="ECO:0000256" key="5">
    <source>
        <dbReference type="ARBA" id="ARBA00022603"/>
    </source>
</evidence>
<keyword evidence="4" id="KW-0997">Cell inner membrane</keyword>
<evidence type="ECO:0000256" key="4">
    <source>
        <dbReference type="ARBA" id="ARBA00022519"/>
    </source>
</evidence>
<dbReference type="FunFam" id="1.20.120.1220:FF:000001">
    <property type="entry name" value="Type 4 prepilin-like proteins leader peptide-processing enzyme"/>
    <property type="match status" value="1"/>
</dbReference>
<evidence type="ECO:0000256" key="14">
    <source>
        <dbReference type="ARBA" id="ARBA00050401"/>
    </source>
</evidence>
<dbReference type="PRINTS" id="PR00864">
    <property type="entry name" value="PREPILNPTASE"/>
</dbReference>
<dbReference type="STRING" id="187330.AMS58_00655"/>
<organism evidence="22 23">
    <name type="scientific">Pseudoalteromonas porphyrae</name>
    <dbReference type="NCBI Taxonomy" id="187330"/>
    <lineage>
        <taxon>Bacteria</taxon>
        <taxon>Pseudomonadati</taxon>
        <taxon>Pseudomonadota</taxon>
        <taxon>Gammaproteobacteria</taxon>
        <taxon>Alteromonadales</taxon>
        <taxon>Pseudoalteromonadaceae</taxon>
        <taxon>Pseudoalteromonas</taxon>
    </lineage>
</organism>
<feature type="transmembrane region" description="Helical" evidence="19">
    <location>
        <begin position="173"/>
        <end position="191"/>
    </location>
</feature>
<proteinExistence type="inferred from homology"/>
<evidence type="ECO:0000256" key="15">
    <source>
        <dbReference type="ARBA" id="ARBA00067082"/>
    </source>
</evidence>
<evidence type="ECO:0000256" key="6">
    <source>
        <dbReference type="ARBA" id="ARBA00022670"/>
    </source>
</evidence>
<keyword evidence="10 18" id="KW-0378">Hydrolase</keyword>
<dbReference type="EC" id="2.1.1.-" evidence="18"/>
<sequence length="303" mass="33945">MQNFFLDIITVMQDQLWFYLLTVGLVSLCIGSFLNVVIYRLPVMMQREWQTECRLLLDDELTHAKNKRTDDVITEPFNLVKPNSTCPKCKTAIKAWQNIPVISWLFLKGRCGSCSNPISIRYPIIEMLTAVMCLIVAYTFGVTEQAALYIFITWVLVALTFIDIDHMLLPDQLTLPLVWLALIAAVMEITISPADAIIGAACGYLSLWSVFWLFKLITGKEGMGYGDFKLLAVFGALLGWQALLTIILLSSVVGAVIGITLLSIQGKDKATPIPFGPYLAIAGWVALLWGTQIQQMYFNWLGY</sequence>
<evidence type="ECO:0000256" key="18">
    <source>
        <dbReference type="RuleBase" id="RU003794"/>
    </source>
</evidence>
<evidence type="ECO:0000313" key="23">
    <source>
        <dbReference type="Proteomes" id="UP000037848"/>
    </source>
</evidence>
<evidence type="ECO:0000256" key="10">
    <source>
        <dbReference type="ARBA" id="ARBA00022801"/>
    </source>
</evidence>
<feature type="transmembrane region" description="Helical" evidence="19">
    <location>
        <begin position="16"/>
        <end position="38"/>
    </location>
</feature>
<dbReference type="Gene3D" id="1.20.120.1220">
    <property type="match status" value="1"/>
</dbReference>
<feature type="domain" description="Prepilin peptidase A24 N-terminal" evidence="21">
    <location>
        <begin position="26"/>
        <end position="140"/>
    </location>
</feature>
<keyword evidence="12 19" id="KW-0472">Membrane</keyword>
<evidence type="ECO:0000259" key="21">
    <source>
        <dbReference type="Pfam" id="PF06750"/>
    </source>
</evidence>
<reference evidence="22 23" key="1">
    <citation type="submission" date="2015-08" db="EMBL/GenBank/DDBJ databases">
        <title>Draft Genome Sequence of Pseudoalteromonas porphyrae UCD-SED14.</title>
        <authorList>
            <person name="Coil D.A."/>
            <person name="Jospin G."/>
            <person name="Lee R.D."/>
            <person name="Eisen J.A."/>
        </authorList>
    </citation>
    <scope>NUCLEOTIDE SEQUENCE [LARGE SCALE GENOMIC DNA]</scope>
    <source>
        <strain evidence="22 23">UCD-SED14</strain>
    </source>
</reference>
<keyword evidence="7 18" id="KW-0808">Transferase</keyword>
<dbReference type="InterPro" id="IPR000045">
    <property type="entry name" value="Prepilin_IV_endopep_pep"/>
</dbReference>
<evidence type="ECO:0000256" key="17">
    <source>
        <dbReference type="RuleBase" id="RU003793"/>
    </source>
</evidence>
<evidence type="ECO:0000256" key="19">
    <source>
        <dbReference type="SAM" id="Phobius"/>
    </source>
</evidence>
<name>A0A0N1ETE7_9GAMM</name>
<dbReference type="PANTHER" id="PTHR30487:SF0">
    <property type="entry name" value="PREPILIN LEADER PEPTIDASE_N-METHYLTRANSFERASE-RELATED"/>
    <property type="match status" value="1"/>
</dbReference>
<keyword evidence="11 19" id="KW-1133">Transmembrane helix</keyword>
<evidence type="ECO:0000259" key="20">
    <source>
        <dbReference type="Pfam" id="PF01478"/>
    </source>
</evidence>
<evidence type="ECO:0000256" key="8">
    <source>
        <dbReference type="ARBA" id="ARBA00022691"/>
    </source>
</evidence>